<sequence length="166" mass="18079">MQTMTLSEIEQLRVECRNMVAKQSMVSGAIAIVPIPGLDVGADVAIMSRMIDQINQKFGLTPAQIEQLNPLMKQRVFVIVSSLSSSLIGKYLSKELLLLALKRVGVRLVSKQAAKFVPFLGSAIAAGISYGAMRMLGNAHIDDCCQVLIQLQSSTTFEHETTARDI</sequence>
<keyword evidence="3" id="KW-1133">Transmembrane helix</keyword>
<dbReference type="InterPro" id="IPR021147">
    <property type="entry name" value="DUF697"/>
</dbReference>
<name>A0A6M8SKZ1_9NEIS</name>
<evidence type="ECO:0000313" key="5">
    <source>
        <dbReference type="EMBL" id="QKJ65311.1"/>
    </source>
</evidence>
<reference evidence="5 6" key="1">
    <citation type="submission" date="2020-05" db="EMBL/GenBank/DDBJ databases">
        <title>Complete genome sequence of Deefgea sp. D17.</title>
        <authorList>
            <person name="Bae J.-W."/>
            <person name="Han J.E."/>
        </authorList>
    </citation>
    <scope>NUCLEOTIDE SEQUENCE [LARGE SCALE GENOMIC DNA]</scope>
    <source>
        <strain evidence="5 6">D17</strain>
    </source>
</reference>
<dbReference type="GO" id="GO:0016020">
    <property type="term" value="C:membrane"/>
    <property type="evidence" value="ECO:0007669"/>
    <property type="project" value="UniProtKB-SubCell"/>
</dbReference>
<evidence type="ECO:0000256" key="4">
    <source>
        <dbReference type="ARBA" id="ARBA00023136"/>
    </source>
</evidence>
<dbReference type="AlphaFoldDB" id="A0A6M8SKZ1"/>
<protein>
    <submittedName>
        <fullName evidence="5">DUF697 domain-containing protein</fullName>
    </submittedName>
</protein>
<proteinExistence type="predicted"/>
<dbReference type="PANTHER" id="PTHR32341:SF10">
    <property type="entry name" value="INTERFERON-INDUCIBLE GTPASE 5"/>
    <property type="match status" value="1"/>
</dbReference>
<evidence type="ECO:0000256" key="3">
    <source>
        <dbReference type="ARBA" id="ARBA00022989"/>
    </source>
</evidence>
<accession>A0A6M8SKZ1</accession>
<dbReference type="InterPro" id="IPR051515">
    <property type="entry name" value="IRG"/>
</dbReference>
<keyword evidence="6" id="KW-1185">Reference proteome</keyword>
<keyword evidence="2" id="KW-0812">Transmembrane</keyword>
<dbReference type="Proteomes" id="UP000504844">
    <property type="component" value="Chromosome"/>
</dbReference>
<gene>
    <name evidence="5" type="ORF">HQN60_00335</name>
</gene>
<dbReference type="RefSeq" id="WP_173531821.1">
    <property type="nucleotide sequence ID" value="NZ_CP054143.1"/>
</dbReference>
<dbReference type="EMBL" id="CP054143">
    <property type="protein sequence ID" value="QKJ65311.1"/>
    <property type="molecule type" value="Genomic_DNA"/>
</dbReference>
<evidence type="ECO:0000313" key="6">
    <source>
        <dbReference type="Proteomes" id="UP000504844"/>
    </source>
</evidence>
<evidence type="ECO:0000256" key="1">
    <source>
        <dbReference type="ARBA" id="ARBA00004141"/>
    </source>
</evidence>
<dbReference type="KEGG" id="dee:HQN60_00335"/>
<evidence type="ECO:0000256" key="2">
    <source>
        <dbReference type="ARBA" id="ARBA00022692"/>
    </source>
</evidence>
<keyword evidence="4" id="KW-0472">Membrane</keyword>
<comment type="subcellular location">
    <subcellularLocation>
        <location evidence="1">Membrane</location>
        <topology evidence="1">Multi-pass membrane protein</topology>
    </subcellularLocation>
</comment>
<organism evidence="5 6">
    <name type="scientific">Deefgea piscis</name>
    <dbReference type="NCBI Taxonomy" id="2739061"/>
    <lineage>
        <taxon>Bacteria</taxon>
        <taxon>Pseudomonadati</taxon>
        <taxon>Pseudomonadota</taxon>
        <taxon>Betaproteobacteria</taxon>
        <taxon>Neisseriales</taxon>
        <taxon>Chitinibacteraceae</taxon>
        <taxon>Deefgea</taxon>
    </lineage>
</organism>
<dbReference type="PANTHER" id="PTHR32341">
    <property type="entry name" value="INTERFERON-INDUCIBLE GTPASE"/>
    <property type="match status" value="1"/>
</dbReference>
<dbReference type="Pfam" id="PF05128">
    <property type="entry name" value="DUF697"/>
    <property type="match status" value="1"/>
</dbReference>